<name>A0A0G0CAE0_9BACT</name>
<evidence type="ECO:0000313" key="2">
    <source>
        <dbReference type="Proteomes" id="UP000033995"/>
    </source>
</evidence>
<reference evidence="1 2" key="1">
    <citation type="journal article" date="2015" name="Nature">
        <title>rRNA introns, odd ribosomes, and small enigmatic genomes across a large radiation of phyla.</title>
        <authorList>
            <person name="Brown C.T."/>
            <person name="Hug L.A."/>
            <person name="Thomas B.C."/>
            <person name="Sharon I."/>
            <person name="Castelle C.J."/>
            <person name="Singh A."/>
            <person name="Wilkins M.J."/>
            <person name="Williams K.H."/>
            <person name="Banfield J.F."/>
        </authorList>
    </citation>
    <scope>NUCLEOTIDE SEQUENCE [LARGE SCALE GENOMIC DNA]</scope>
</reference>
<comment type="caution">
    <text evidence="1">The sequence shown here is derived from an EMBL/GenBank/DDBJ whole genome shotgun (WGS) entry which is preliminary data.</text>
</comment>
<dbReference type="EMBL" id="LBOZ01000002">
    <property type="protein sequence ID" value="KKP48105.1"/>
    <property type="molecule type" value="Genomic_DNA"/>
</dbReference>
<dbReference type="AlphaFoldDB" id="A0A0G0CAE0"/>
<accession>A0A0G0CAE0</accession>
<protein>
    <submittedName>
        <fullName evidence="1">Uncharacterized protein</fullName>
    </submittedName>
</protein>
<organism evidence="1 2">
    <name type="scientific">Candidatus Woesebacteria bacterium GW2011_GWA2_33_28</name>
    <dbReference type="NCBI Taxonomy" id="1618561"/>
    <lineage>
        <taxon>Bacteria</taxon>
        <taxon>Candidatus Woeseibacteriota</taxon>
    </lineage>
</organism>
<sequence>MSDPEHNYQTEYFQREEKELLPFLRDRGLTKGISDPSQAESYSKNFNNALNEYSVWVNARGRKQTIFQALHNLLTLKIRRDAHEKGYNSTLR</sequence>
<proteinExistence type="predicted"/>
<gene>
    <name evidence="1" type="ORF">UR38_C0002G0208</name>
</gene>
<evidence type="ECO:0000313" key="1">
    <source>
        <dbReference type="EMBL" id="KKP48105.1"/>
    </source>
</evidence>
<dbReference type="Proteomes" id="UP000033995">
    <property type="component" value="Unassembled WGS sequence"/>
</dbReference>